<feature type="region of interest" description="Disordered" evidence="2">
    <location>
        <begin position="269"/>
        <end position="302"/>
    </location>
</feature>
<organism evidence="3 4">
    <name type="scientific">Odoribacter splanchnicus</name>
    <dbReference type="NCBI Taxonomy" id="28118"/>
    <lineage>
        <taxon>Bacteria</taxon>
        <taxon>Pseudomonadati</taxon>
        <taxon>Bacteroidota</taxon>
        <taxon>Bacteroidia</taxon>
        <taxon>Bacteroidales</taxon>
        <taxon>Odoribacteraceae</taxon>
        <taxon>Odoribacter</taxon>
    </lineage>
</organism>
<accession>A0A413IFW1</accession>
<feature type="coiled-coil region" evidence="1">
    <location>
        <begin position="113"/>
        <end position="147"/>
    </location>
</feature>
<keyword evidence="1" id="KW-0175">Coiled coil</keyword>
<gene>
    <name evidence="3" type="ORF">DXA53_03185</name>
</gene>
<evidence type="ECO:0000313" key="3">
    <source>
        <dbReference type="EMBL" id="RGY09298.1"/>
    </source>
</evidence>
<evidence type="ECO:0000256" key="1">
    <source>
        <dbReference type="SAM" id="Coils"/>
    </source>
</evidence>
<dbReference type="AlphaFoldDB" id="A0A413IFW1"/>
<feature type="compositionally biased region" description="Polar residues" evidence="2">
    <location>
        <begin position="270"/>
        <end position="284"/>
    </location>
</feature>
<dbReference type="Proteomes" id="UP000284434">
    <property type="component" value="Unassembled WGS sequence"/>
</dbReference>
<evidence type="ECO:0000256" key="2">
    <source>
        <dbReference type="SAM" id="MobiDB-lite"/>
    </source>
</evidence>
<evidence type="ECO:0000313" key="4">
    <source>
        <dbReference type="Proteomes" id="UP000284434"/>
    </source>
</evidence>
<dbReference type="RefSeq" id="WP_118102982.1">
    <property type="nucleotide sequence ID" value="NZ_JADMSC010000015.1"/>
</dbReference>
<feature type="region of interest" description="Disordered" evidence="2">
    <location>
        <begin position="70"/>
        <end position="97"/>
    </location>
</feature>
<sequence>MGLIKNQQIEITNWLNSDRNYDDGVFLYQKYGKNPVLKRLFPGREKFQAEKLAYELGKLIGLGFNQTLESQEPDNKQVPDSGSDETTPNPTNTQLTDKAETFADKAESFAEDAEDFANAAEEHKNSAEEFSEEAKQAANETKEFADKAKAAAETLGAMTAGDPVPAGNYPPVINRIIAEFSRLYNERGMLKKQENDTPDENTPENIETRRKIIEKIESISARMDILYAAKKAYLEKDIVPDEKELYPVPNQQAASDPTDSGQLIIKRNNLRSSITRAKNQLEYQSQKKADKPNPMPDCPKRRELEVRIAEKEKELAEIEAKLNDADRSEKPE</sequence>
<protein>
    <submittedName>
        <fullName evidence="3">Uncharacterized protein</fullName>
    </submittedName>
</protein>
<name>A0A413IFW1_9BACT</name>
<dbReference type="EMBL" id="QSCO01000003">
    <property type="protein sequence ID" value="RGY09298.1"/>
    <property type="molecule type" value="Genomic_DNA"/>
</dbReference>
<feature type="compositionally biased region" description="Polar residues" evidence="2">
    <location>
        <begin position="78"/>
        <end position="96"/>
    </location>
</feature>
<dbReference type="Gene3D" id="1.10.287.950">
    <property type="entry name" value="Methyl-accepting chemotaxis protein"/>
    <property type="match status" value="1"/>
</dbReference>
<proteinExistence type="predicted"/>
<reference evidence="3 4" key="1">
    <citation type="submission" date="2018-08" db="EMBL/GenBank/DDBJ databases">
        <title>A genome reference for cultivated species of the human gut microbiota.</title>
        <authorList>
            <person name="Zou Y."/>
            <person name="Xue W."/>
            <person name="Luo G."/>
        </authorList>
    </citation>
    <scope>NUCLEOTIDE SEQUENCE [LARGE SCALE GENOMIC DNA]</scope>
    <source>
        <strain evidence="3 4">OF03-11</strain>
    </source>
</reference>
<comment type="caution">
    <text evidence="3">The sequence shown here is derived from an EMBL/GenBank/DDBJ whole genome shotgun (WGS) entry which is preliminary data.</text>
</comment>